<name>A0A2I0HJZ2_PUNGR</name>
<accession>A0A2I0HJZ2</accession>
<organism evidence="1 2">
    <name type="scientific">Punica granatum</name>
    <name type="common">Pomegranate</name>
    <dbReference type="NCBI Taxonomy" id="22663"/>
    <lineage>
        <taxon>Eukaryota</taxon>
        <taxon>Viridiplantae</taxon>
        <taxon>Streptophyta</taxon>
        <taxon>Embryophyta</taxon>
        <taxon>Tracheophyta</taxon>
        <taxon>Spermatophyta</taxon>
        <taxon>Magnoliopsida</taxon>
        <taxon>eudicotyledons</taxon>
        <taxon>Gunneridae</taxon>
        <taxon>Pentapetalae</taxon>
        <taxon>rosids</taxon>
        <taxon>malvids</taxon>
        <taxon>Myrtales</taxon>
        <taxon>Lythraceae</taxon>
        <taxon>Punica</taxon>
    </lineage>
</organism>
<evidence type="ECO:0000313" key="1">
    <source>
        <dbReference type="EMBL" id="PKI32047.1"/>
    </source>
</evidence>
<proteinExistence type="predicted"/>
<comment type="caution">
    <text evidence="1">The sequence shown here is derived from an EMBL/GenBank/DDBJ whole genome shotgun (WGS) entry which is preliminary data.</text>
</comment>
<reference evidence="1 2" key="1">
    <citation type="submission" date="2017-11" db="EMBL/GenBank/DDBJ databases">
        <title>De-novo sequencing of pomegranate (Punica granatum L.) genome.</title>
        <authorList>
            <person name="Akparov Z."/>
            <person name="Amiraslanov A."/>
            <person name="Hajiyeva S."/>
            <person name="Abbasov M."/>
            <person name="Kaur K."/>
            <person name="Hamwieh A."/>
            <person name="Solovyev V."/>
            <person name="Salamov A."/>
            <person name="Braich B."/>
            <person name="Kosarev P."/>
            <person name="Mahmoud A."/>
            <person name="Hajiyev E."/>
            <person name="Babayeva S."/>
            <person name="Izzatullayeva V."/>
            <person name="Mammadov A."/>
            <person name="Mammadov A."/>
            <person name="Sharifova S."/>
            <person name="Ojaghi J."/>
            <person name="Eynullazada K."/>
            <person name="Bayramov B."/>
            <person name="Abdulazimova A."/>
            <person name="Shahmuradov I."/>
        </authorList>
    </citation>
    <scope>NUCLEOTIDE SEQUENCE [LARGE SCALE GENOMIC DNA]</scope>
    <source>
        <strain evidence="2">cv. AG2017</strain>
        <tissue evidence="1">Leaf</tissue>
    </source>
</reference>
<protein>
    <submittedName>
        <fullName evidence="1">Uncharacterized protein</fullName>
    </submittedName>
</protein>
<keyword evidence="2" id="KW-1185">Reference proteome</keyword>
<dbReference type="AlphaFoldDB" id="A0A2I0HJZ2"/>
<dbReference type="Proteomes" id="UP000233551">
    <property type="component" value="Unassembled WGS sequence"/>
</dbReference>
<feature type="non-terminal residue" evidence="1">
    <location>
        <position position="1"/>
    </location>
</feature>
<evidence type="ECO:0000313" key="2">
    <source>
        <dbReference type="Proteomes" id="UP000233551"/>
    </source>
</evidence>
<gene>
    <name evidence="1" type="ORF">CRG98_047562</name>
</gene>
<dbReference type="EMBL" id="PGOL01008091">
    <property type="protein sequence ID" value="PKI32047.1"/>
    <property type="molecule type" value="Genomic_DNA"/>
</dbReference>
<sequence>IFDLRSPTPRSSRRKNRVSWVTRARTGPLRVPFRPMTSASRTITFKGFLTTLSLPHEEVVTVHLGLGTFGSVHERLDPPLRSPTSLTSHRAVPGTSVPTPFFPSCRDGLLFGSHTRSFKLSLATPTAASPTLFLTQRG</sequence>